<keyword evidence="3" id="KW-1185">Reference proteome</keyword>
<gene>
    <name evidence="2" type="ORF">RSOLAG1IB_05395</name>
</gene>
<evidence type="ECO:0000256" key="1">
    <source>
        <dbReference type="SAM" id="MobiDB-lite"/>
    </source>
</evidence>
<sequence length="301" mass="33754">MANFLFAGLSGVVAWIRPPSNGTNDSPVEITNLKALGSYNWVEDRTLTIAVPGRPPVWKEQHIPIHLKEDLGTPFFDEGIARKCGHALGPALLAIEVCQATDPNFKLSNEKIDIVSNRNNLRSLIDFANTGVSSSRTPYARHFRIDAQLAPNGRTMVLTRYETKAPSRQKFIGFDHIFERTCTEELPTIRTTNSAGRNIDLQPLGYYRIVRYDLLGMRFLVRSRVDSMKPESKPNSTRDPDIDGLSKALGETNLEPRSATLGTLLQGEGTDVQHVDFGEFVPQDLLMDLKLSPRRDFNWCE</sequence>
<organism evidence="2 3">
    <name type="scientific">Thanatephorus cucumeris (strain AG1-IB / isolate 7/3/14)</name>
    <name type="common">Lettuce bottom rot fungus</name>
    <name type="synonym">Rhizoctonia solani</name>
    <dbReference type="NCBI Taxonomy" id="1108050"/>
    <lineage>
        <taxon>Eukaryota</taxon>
        <taxon>Fungi</taxon>
        <taxon>Dikarya</taxon>
        <taxon>Basidiomycota</taxon>
        <taxon>Agaricomycotina</taxon>
        <taxon>Agaricomycetes</taxon>
        <taxon>Cantharellales</taxon>
        <taxon>Ceratobasidiaceae</taxon>
        <taxon>Rhizoctonia</taxon>
        <taxon>Rhizoctonia solani AG-1</taxon>
    </lineage>
</organism>
<dbReference type="STRING" id="1108050.A0A0B7FZF7"/>
<feature type="region of interest" description="Disordered" evidence="1">
    <location>
        <begin position="226"/>
        <end position="250"/>
    </location>
</feature>
<dbReference type="PANTHER" id="PTHR35179">
    <property type="entry name" value="PROTEIN CBG02620"/>
    <property type="match status" value="1"/>
</dbReference>
<accession>A0A0B7FZF7</accession>
<name>A0A0B7FZF7_THACB</name>
<evidence type="ECO:0000313" key="2">
    <source>
        <dbReference type="EMBL" id="CEL63351.1"/>
    </source>
</evidence>
<dbReference type="AlphaFoldDB" id="A0A0B7FZF7"/>
<proteinExistence type="predicted"/>
<reference evidence="2 3" key="1">
    <citation type="submission" date="2014-11" db="EMBL/GenBank/DDBJ databases">
        <authorList>
            <person name="Wibberg Daniel"/>
        </authorList>
    </citation>
    <scope>NUCLEOTIDE SEQUENCE [LARGE SCALE GENOMIC DNA]</scope>
    <source>
        <strain evidence="2">Rhizoctonia solani AG1-IB 7/3/14</strain>
    </source>
</reference>
<protein>
    <submittedName>
        <fullName evidence="2">Uncharacterized protein</fullName>
    </submittedName>
</protein>
<dbReference type="Proteomes" id="UP000059188">
    <property type="component" value="Unassembled WGS sequence"/>
</dbReference>
<feature type="compositionally biased region" description="Basic and acidic residues" evidence="1">
    <location>
        <begin position="226"/>
        <end position="241"/>
    </location>
</feature>
<dbReference type="OrthoDB" id="420564at2759"/>
<dbReference type="PANTHER" id="PTHR35179:SF2">
    <property type="entry name" value="START DOMAIN-CONTAINING PROTEIN"/>
    <property type="match status" value="1"/>
</dbReference>
<evidence type="ECO:0000313" key="3">
    <source>
        <dbReference type="Proteomes" id="UP000059188"/>
    </source>
</evidence>
<dbReference type="EMBL" id="LN679107">
    <property type="protein sequence ID" value="CEL63351.1"/>
    <property type="molecule type" value="Genomic_DNA"/>
</dbReference>